<dbReference type="PROSITE" id="PS50041">
    <property type="entry name" value="C_TYPE_LECTIN_2"/>
    <property type="match status" value="3"/>
</dbReference>
<dbReference type="InterPro" id="IPR016187">
    <property type="entry name" value="CTDL_fold"/>
</dbReference>
<feature type="domain" description="C-type lectin" evidence="1">
    <location>
        <begin position="238"/>
        <end position="358"/>
    </location>
</feature>
<organism evidence="2 3">
    <name type="scientific">Acrobeloides nanus</name>
    <dbReference type="NCBI Taxonomy" id="290746"/>
    <lineage>
        <taxon>Eukaryota</taxon>
        <taxon>Metazoa</taxon>
        <taxon>Ecdysozoa</taxon>
        <taxon>Nematoda</taxon>
        <taxon>Chromadorea</taxon>
        <taxon>Rhabditida</taxon>
        <taxon>Tylenchina</taxon>
        <taxon>Cephalobomorpha</taxon>
        <taxon>Cephaloboidea</taxon>
        <taxon>Cephalobidae</taxon>
        <taxon>Acrobeloides</taxon>
    </lineage>
</organism>
<sequence length="362" mass="41311">MWGDAEQVCEEWGGYLASVSSAFENAHVASYAKTVLKTSVYWLGGSTYLAQESPYYNWTWTDGANMTYNRWARNQFCVIYDDCCLIQNSTDQYWYISSCKAGAPTYPYICELLAPTTADLVSIHSQEENQWLVDFLNKKDIGASWIGLYNPRVTGKWEWTDGTPVDFTSWGDNEPAPNTYCTFLIMNDYPEDNEYKYKWYAQDLDELTAGVCNTQPTRKPTTPPFSNKCDPTWQYYDLMKKCYKNMIFDETFHQCRASCQQVEADLPTIHSAEENELLIDFIVLSADNEVGLNTWIGLYSPNLDGNFKWIDGSPLNFTSWAAGEPQTFTYSAVLNTQGSARGKWTTLASDYMVGCFCAKNSY</sequence>
<dbReference type="PANTHER" id="PTHR22803">
    <property type="entry name" value="MANNOSE, PHOSPHOLIPASE, LECTIN RECEPTOR RELATED"/>
    <property type="match status" value="1"/>
</dbReference>
<feature type="domain" description="C-type lectin" evidence="1">
    <location>
        <begin position="110"/>
        <end position="213"/>
    </location>
</feature>
<proteinExistence type="predicted"/>
<dbReference type="Proteomes" id="UP000887540">
    <property type="component" value="Unplaced"/>
</dbReference>
<dbReference type="Gene3D" id="3.10.100.10">
    <property type="entry name" value="Mannose-Binding Protein A, subunit A"/>
    <property type="match status" value="3"/>
</dbReference>
<dbReference type="SUPFAM" id="SSF56436">
    <property type="entry name" value="C-type lectin-like"/>
    <property type="match status" value="3"/>
</dbReference>
<dbReference type="Pfam" id="PF00059">
    <property type="entry name" value="Lectin_C"/>
    <property type="match status" value="3"/>
</dbReference>
<evidence type="ECO:0000313" key="3">
    <source>
        <dbReference type="WBParaSite" id="ACRNAN_scaffold6262.g6344.t1"/>
    </source>
</evidence>
<dbReference type="WBParaSite" id="ACRNAN_scaffold6262.g6344.t1">
    <property type="protein sequence ID" value="ACRNAN_scaffold6262.g6344.t1"/>
    <property type="gene ID" value="ACRNAN_scaffold6262.g6344"/>
</dbReference>
<reference evidence="3" key="1">
    <citation type="submission" date="2022-11" db="UniProtKB">
        <authorList>
            <consortium name="WormBaseParasite"/>
        </authorList>
    </citation>
    <scope>IDENTIFICATION</scope>
</reference>
<protein>
    <submittedName>
        <fullName evidence="3">C-type lectin domain-containing protein</fullName>
    </submittedName>
</protein>
<dbReference type="SMART" id="SM00034">
    <property type="entry name" value="CLECT"/>
    <property type="match status" value="3"/>
</dbReference>
<dbReference type="AlphaFoldDB" id="A0A914E7F5"/>
<dbReference type="CDD" id="cd00037">
    <property type="entry name" value="CLECT"/>
    <property type="match status" value="2"/>
</dbReference>
<keyword evidence="2" id="KW-1185">Reference proteome</keyword>
<name>A0A914E7F5_9BILA</name>
<feature type="domain" description="C-type lectin" evidence="1">
    <location>
        <begin position="1"/>
        <end position="99"/>
    </location>
</feature>
<accession>A0A914E7F5</accession>
<dbReference type="InterPro" id="IPR001304">
    <property type="entry name" value="C-type_lectin-like"/>
</dbReference>
<evidence type="ECO:0000313" key="2">
    <source>
        <dbReference type="Proteomes" id="UP000887540"/>
    </source>
</evidence>
<dbReference type="InterPro" id="IPR016186">
    <property type="entry name" value="C-type_lectin-like/link_sf"/>
</dbReference>
<dbReference type="InterPro" id="IPR050111">
    <property type="entry name" value="C-type_lectin/snaclec_domain"/>
</dbReference>
<evidence type="ECO:0000259" key="1">
    <source>
        <dbReference type="PROSITE" id="PS50041"/>
    </source>
</evidence>